<feature type="domain" description="Nudix hydrolase" evidence="5">
    <location>
        <begin position="10"/>
        <end position="151"/>
    </location>
</feature>
<dbReference type="Pfam" id="PF00293">
    <property type="entry name" value="NUDIX"/>
    <property type="match status" value="1"/>
</dbReference>
<evidence type="ECO:0000256" key="3">
    <source>
        <dbReference type="ARBA" id="ARBA00022801"/>
    </source>
</evidence>
<proteinExistence type="inferred from homology"/>
<dbReference type="InterPro" id="IPR015797">
    <property type="entry name" value="NUDIX_hydrolase-like_dom_sf"/>
</dbReference>
<dbReference type="Proteomes" id="UP001595712">
    <property type="component" value="Unassembled WGS sequence"/>
</dbReference>
<dbReference type="PANTHER" id="PTHR43046">
    <property type="entry name" value="GDP-MANNOSE MANNOSYL HYDROLASE"/>
    <property type="match status" value="1"/>
</dbReference>
<organism evidence="6 7">
    <name type="scientific">Glycomyces rhizosphaerae</name>
    <dbReference type="NCBI Taxonomy" id="2054422"/>
    <lineage>
        <taxon>Bacteria</taxon>
        <taxon>Bacillati</taxon>
        <taxon>Actinomycetota</taxon>
        <taxon>Actinomycetes</taxon>
        <taxon>Glycomycetales</taxon>
        <taxon>Glycomycetaceae</taxon>
        <taxon>Glycomyces</taxon>
    </lineage>
</organism>
<keyword evidence="7" id="KW-1185">Reference proteome</keyword>
<comment type="caution">
    <text evidence="6">The sequence shown here is derived from an EMBL/GenBank/DDBJ whole genome shotgun (WGS) entry which is preliminary data.</text>
</comment>
<evidence type="ECO:0000256" key="2">
    <source>
        <dbReference type="ARBA" id="ARBA00005582"/>
    </source>
</evidence>
<dbReference type="PROSITE" id="PS00893">
    <property type="entry name" value="NUDIX_BOX"/>
    <property type="match status" value="1"/>
</dbReference>
<comment type="cofactor">
    <cofactor evidence="1">
        <name>Mg(2+)</name>
        <dbReference type="ChEBI" id="CHEBI:18420"/>
    </cofactor>
</comment>
<dbReference type="RefSeq" id="WP_387974246.1">
    <property type="nucleotide sequence ID" value="NZ_JBHRWO010000010.1"/>
</dbReference>
<keyword evidence="3 4" id="KW-0378">Hydrolase</keyword>
<evidence type="ECO:0000259" key="5">
    <source>
        <dbReference type="PROSITE" id="PS51462"/>
    </source>
</evidence>
<dbReference type="InterPro" id="IPR020476">
    <property type="entry name" value="Nudix_hydrolase"/>
</dbReference>
<comment type="similarity">
    <text evidence="2 4">Belongs to the Nudix hydrolase family.</text>
</comment>
<reference evidence="7" key="1">
    <citation type="journal article" date="2019" name="Int. J. Syst. Evol. Microbiol.">
        <title>The Global Catalogue of Microorganisms (GCM) 10K type strain sequencing project: providing services to taxonomists for standard genome sequencing and annotation.</title>
        <authorList>
            <consortium name="The Broad Institute Genomics Platform"/>
            <consortium name="The Broad Institute Genome Sequencing Center for Infectious Disease"/>
            <person name="Wu L."/>
            <person name="Ma J."/>
        </authorList>
    </citation>
    <scope>NUCLEOTIDE SEQUENCE [LARGE SCALE GENOMIC DNA]</scope>
    <source>
        <strain evidence="7">CGMCC 4.7396</strain>
    </source>
</reference>
<dbReference type="PANTHER" id="PTHR43046:SF14">
    <property type="entry name" value="MUTT_NUDIX FAMILY PROTEIN"/>
    <property type="match status" value="1"/>
</dbReference>
<sequence>MSATNEPTRIDRRGARGIIVDEQDCVLFIGGYATPDRPARWILPGGGIDPGETMRDAAARELYEETGLRVSHEDLIGPVARQHYRKVHPDRTFTQENHFFLVRVERFEPRVTGGDAYEQDLQFNWIPVDEFLTTDGFEQVEPLRQLVKQLIGGDIPAEPVELETIGRQLDAA</sequence>
<evidence type="ECO:0000313" key="7">
    <source>
        <dbReference type="Proteomes" id="UP001595712"/>
    </source>
</evidence>
<dbReference type="InterPro" id="IPR000086">
    <property type="entry name" value="NUDIX_hydrolase_dom"/>
</dbReference>
<accession>A0ABV7PZW8</accession>
<protein>
    <submittedName>
        <fullName evidence="6">NUDIX domain-containing protein</fullName>
    </submittedName>
</protein>
<gene>
    <name evidence="6" type="ORF">ACFO8M_10230</name>
</gene>
<evidence type="ECO:0000313" key="6">
    <source>
        <dbReference type="EMBL" id="MFC3492863.1"/>
    </source>
</evidence>
<dbReference type="PRINTS" id="PR00502">
    <property type="entry name" value="NUDIXFAMILY"/>
</dbReference>
<dbReference type="Gene3D" id="3.90.79.10">
    <property type="entry name" value="Nucleoside Triphosphate Pyrophosphohydrolase"/>
    <property type="match status" value="1"/>
</dbReference>
<dbReference type="PROSITE" id="PS51462">
    <property type="entry name" value="NUDIX"/>
    <property type="match status" value="1"/>
</dbReference>
<evidence type="ECO:0000256" key="4">
    <source>
        <dbReference type="RuleBase" id="RU003476"/>
    </source>
</evidence>
<evidence type="ECO:0000256" key="1">
    <source>
        <dbReference type="ARBA" id="ARBA00001946"/>
    </source>
</evidence>
<dbReference type="EMBL" id="JBHRWO010000010">
    <property type="protein sequence ID" value="MFC3492863.1"/>
    <property type="molecule type" value="Genomic_DNA"/>
</dbReference>
<name>A0ABV7PZW8_9ACTN</name>
<dbReference type="InterPro" id="IPR020084">
    <property type="entry name" value="NUDIX_hydrolase_CS"/>
</dbReference>
<dbReference type="SUPFAM" id="SSF55811">
    <property type="entry name" value="Nudix"/>
    <property type="match status" value="1"/>
</dbReference>